<proteinExistence type="predicted"/>
<dbReference type="AlphaFoldDB" id="X1G7N7"/>
<protein>
    <submittedName>
        <fullName evidence="1">Uncharacterized protein</fullName>
    </submittedName>
</protein>
<comment type="caution">
    <text evidence="1">The sequence shown here is derived from an EMBL/GenBank/DDBJ whole genome shotgun (WGS) entry which is preliminary data.</text>
</comment>
<dbReference type="EMBL" id="BARU01012413">
    <property type="protein sequence ID" value="GAH40855.1"/>
    <property type="molecule type" value="Genomic_DNA"/>
</dbReference>
<accession>X1G7N7</accession>
<evidence type="ECO:0000313" key="1">
    <source>
        <dbReference type="EMBL" id="GAH40855.1"/>
    </source>
</evidence>
<sequence length="62" mass="7166">MKVRFNRERPGKKLYDCPRSMVVYEDDGVTQLAEIEFHESERHGREIIVYPAGNVECSVAPI</sequence>
<name>X1G7N7_9ZZZZ</name>
<gene>
    <name evidence="1" type="ORF">S03H2_22900</name>
</gene>
<organism evidence="1">
    <name type="scientific">marine sediment metagenome</name>
    <dbReference type="NCBI Taxonomy" id="412755"/>
    <lineage>
        <taxon>unclassified sequences</taxon>
        <taxon>metagenomes</taxon>
        <taxon>ecological metagenomes</taxon>
    </lineage>
</organism>
<reference evidence="1" key="1">
    <citation type="journal article" date="2014" name="Front. Microbiol.">
        <title>High frequency of phylogenetically diverse reductive dehalogenase-homologous genes in deep subseafloor sedimentary metagenomes.</title>
        <authorList>
            <person name="Kawai M."/>
            <person name="Futagami T."/>
            <person name="Toyoda A."/>
            <person name="Takaki Y."/>
            <person name="Nishi S."/>
            <person name="Hori S."/>
            <person name="Arai W."/>
            <person name="Tsubouchi T."/>
            <person name="Morono Y."/>
            <person name="Uchiyama I."/>
            <person name="Ito T."/>
            <person name="Fujiyama A."/>
            <person name="Inagaki F."/>
            <person name="Takami H."/>
        </authorList>
    </citation>
    <scope>NUCLEOTIDE SEQUENCE</scope>
    <source>
        <strain evidence="1">Expedition CK06-06</strain>
    </source>
</reference>